<reference evidence="6 7" key="1">
    <citation type="submission" date="2016-08" db="EMBL/GenBank/DDBJ databases">
        <title>A Parts List for Fungal Cellulosomes Revealed by Comparative Genomics.</title>
        <authorList>
            <consortium name="DOE Joint Genome Institute"/>
            <person name="Haitjema C.H."/>
            <person name="Gilmore S.P."/>
            <person name="Henske J.K."/>
            <person name="Solomon K.V."/>
            <person name="De Groot R."/>
            <person name="Kuo A."/>
            <person name="Mondo S.J."/>
            <person name="Salamov A.A."/>
            <person name="Labutti K."/>
            <person name="Zhao Z."/>
            <person name="Chiniquy J."/>
            <person name="Barry K."/>
            <person name="Brewer H.M."/>
            <person name="Purvine S.O."/>
            <person name="Wright A.T."/>
            <person name="Boxma B."/>
            <person name="Van Alen T."/>
            <person name="Hackstein J.H."/>
            <person name="Baker S.E."/>
            <person name="Grigoriev I.V."/>
            <person name="O'Malley M.A."/>
        </authorList>
    </citation>
    <scope>NUCLEOTIDE SEQUENCE [LARGE SCALE GENOMIC DNA]</scope>
    <source>
        <strain evidence="6 7">G1</strain>
    </source>
</reference>
<keyword evidence="2" id="KW-0812">Transmembrane</keyword>
<dbReference type="Proteomes" id="UP000193920">
    <property type="component" value="Unassembled WGS sequence"/>
</dbReference>
<dbReference type="GO" id="GO:0034993">
    <property type="term" value="C:meiotic nuclear membrane microtubule tethering complex"/>
    <property type="evidence" value="ECO:0007669"/>
    <property type="project" value="TreeGrafter"/>
</dbReference>
<gene>
    <name evidence="6" type="ORF">LY90DRAFT_436233</name>
</gene>
<dbReference type="PANTHER" id="PTHR12911">
    <property type="entry name" value="SAD1/UNC-84-LIKE PROTEIN-RELATED"/>
    <property type="match status" value="1"/>
</dbReference>
<dbReference type="SUPFAM" id="SSF49785">
    <property type="entry name" value="Galactose-binding domain-like"/>
    <property type="match status" value="1"/>
</dbReference>
<dbReference type="STRING" id="1754190.A0A1Y2A1F4"/>
<dbReference type="InterPro" id="IPR045119">
    <property type="entry name" value="SUN1-5"/>
</dbReference>
<dbReference type="InterPro" id="IPR008979">
    <property type="entry name" value="Galactose-bd-like_sf"/>
</dbReference>
<evidence type="ECO:0000256" key="4">
    <source>
        <dbReference type="ARBA" id="ARBA00023136"/>
    </source>
</evidence>
<accession>A0A1Y2A1F4</accession>
<dbReference type="OrthoDB" id="342281at2759"/>
<comment type="subcellular location">
    <subcellularLocation>
        <location evidence="1">Membrane</location>
    </subcellularLocation>
</comment>
<keyword evidence="3" id="KW-1133">Transmembrane helix</keyword>
<proteinExistence type="predicted"/>
<dbReference type="Gene3D" id="2.60.120.260">
    <property type="entry name" value="Galactose-binding domain-like"/>
    <property type="match status" value="1"/>
</dbReference>
<dbReference type="PROSITE" id="PS51469">
    <property type="entry name" value="SUN"/>
    <property type="match status" value="1"/>
</dbReference>
<evidence type="ECO:0000313" key="7">
    <source>
        <dbReference type="Proteomes" id="UP000193920"/>
    </source>
</evidence>
<dbReference type="PANTHER" id="PTHR12911:SF8">
    <property type="entry name" value="KLAROID PROTEIN-RELATED"/>
    <property type="match status" value="1"/>
</dbReference>
<dbReference type="AlphaFoldDB" id="A0A1Y2A1F4"/>
<name>A0A1Y2A1F4_9FUNG</name>
<evidence type="ECO:0000256" key="1">
    <source>
        <dbReference type="ARBA" id="ARBA00004370"/>
    </source>
</evidence>
<sequence length="252" mass="28368">MLENYISNEFQEQLHQGDIIISKDDVIALVQSEFHHYLSNLNTSIPELHDAIKGYIEQALEKYSIDINTKPDYALESSGAQIISSFTSESYHRYPDGTLAKAWANIFGISGVLLGKSPLVALQPDTHAGNCWAMNGNHGYLTIQLSKPIIPSHITIEHMSQEESVPDSLLNSAPKEIEVYGITNPVAIEKMTSNNHEPVSNEAKIKLQSSTPIQIIQFQIISNWGEPRYTCIYRVRVHGHESLMKDIKYYKN</sequence>
<dbReference type="GO" id="GO:0043495">
    <property type="term" value="F:protein-membrane adaptor activity"/>
    <property type="evidence" value="ECO:0007669"/>
    <property type="project" value="TreeGrafter"/>
</dbReference>
<comment type="caution">
    <text evidence="6">The sequence shown here is derived from an EMBL/GenBank/DDBJ whole genome shotgun (WGS) entry which is preliminary data.</text>
</comment>
<keyword evidence="7" id="KW-1185">Reference proteome</keyword>
<evidence type="ECO:0000313" key="6">
    <source>
        <dbReference type="EMBL" id="ORY16339.1"/>
    </source>
</evidence>
<dbReference type="EMBL" id="MCOG01000333">
    <property type="protein sequence ID" value="ORY16339.1"/>
    <property type="molecule type" value="Genomic_DNA"/>
</dbReference>
<dbReference type="Pfam" id="PF07738">
    <property type="entry name" value="Sad1_UNC"/>
    <property type="match status" value="1"/>
</dbReference>
<evidence type="ECO:0000256" key="3">
    <source>
        <dbReference type="ARBA" id="ARBA00022989"/>
    </source>
</evidence>
<organism evidence="6 7">
    <name type="scientific">Neocallimastix californiae</name>
    <dbReference type="NCBI Taxonomy" id="1754190"/>
    <lineage>
        <taxon>Eukaryota</taxon>
        <taxon>Fungi</taxon>
        <taxon>Fungi incertae sedis</taxon>
        <taxon>Chytridiomycota</taxon>
        <taxon>Chytridiomycota incertae sedis</taxon>
        <taxon>Neocallimastigomycetes</taxon>
        <taxon>Neocallimastigales</taxon>
        <taxon>Neocallimastigaceae</taxon>
        <taxon>Neocallimastix</taxon>
    </lineage>
</organism>
<feature type="domain" description="SUN" evidence="5">
    <location>
        <begin position="79"/>
        <end position="242"/>
    </location>
</feature>
<evidence type="ECO:0000259" key="5">
    <source>
        <dbReference type="PROSITE" id="PS51469"/>
    </source>
</evidence>
<protein>
    <recommendedName>
        <fullName evidence="5">SUN domain-containing protein</fullName>
    </recommendedName>
</protein>
<evidence type="ECO:0000256" key="2">
    <source>
        <dbReference type="ARBA" id="ARBA00022692"/>
    </source>
</evidence>
<dbReference type="InterPro" id="IPR012919">
    <property type="entry name" value="SUN_dom"/>
</dbReference>
<keyword evidence="4" id="KW-0472">Membrane</keyword>